<keyword evidence="1" id="KW-0812">Transmembrane</keyword>
<evidence type="ECO:0000256" key="1">
    <source>
        <dbReference type="SAM" id="Phobius"/>
    </source>
</evidence>
<sequence>MNVLRLLLLALAGYFIWRLYLHGRKPLAGKAPPESPEQFEAMQRCSRCGTYLPASSLSKSGRCGRCSE</sequence>
<evidence type="ECO:0000313" key="2">
    <source>
        <dbReference type="EMBL" id="SEQ05276.1"/>
    </source>
</evidence>
<dbReference type="STRING" id="489703.SAMN04488038_103200"/>
<feature type="transmembrane region" description="Helical" evidence="1">
    <location>
        <begin position="6"/>
        <end position="21"/>
    </location>
</feature>
<evidence type="ECO:0000313" key="3">
    <source>
        <dbReference type="Proteomes" id="UP000199233"/>
    </source>
</evidence>
<accession>A0A1H9CVM0</accession>
<protein>
    <submittedName>
        <fullName evidence="2">Uncharacterized protein</fullName>
    </submittedName>
</protein>
<reference evidence="2 3" key="1">
    <citation type="submission" date="2016-10" db="EMBL/GenBank/DDBJ databases">
        <authorList>
            <person name="de Groot N.N."/>
        </authorList>
    </citation>
    <scope>NUCLEOTIDE SEQUENCE [LARGE SCALE GENOMIC DNA]</scope>
    <source>
        <strain evidence="2 3">DSM 25927</strain>
    </source>
</reference>
<proteinExistence type="predicted"/>
<keyword evidence="1" id="KW-0472">Membrane</keyword>
<keyword evidence="3" id="KW-1185">Reference proteome</keyword>
<organism evidence="2 3">
    <name type="scientific">Solimonas aquatica</name>
    <dbReference type="NCBI Taxonomy" id="489703"/>
    <lineage>
        <taxon>Bacteria</taxon>
        <taxon>Pseudomonadati</taxon>
        <taxon>Pseudomonadota</taxon>
        <taxon>Gammaproteobacteria</taxon>
        <taxon>Nevskiales</taxon>
        <taxon>Nevskiaceae</taxon>
        <taxon>Solimonas</taxon>
    </lineage>
</organism>
<dbReference type="AlphaFoldDB" id="A0A1H9CVM0"/>
<gene>
    <name evidence="2" type="ORF">SAMN04488038_103200</name>
</gene>
<name>A0A1H9CVM0_9GAMM</name>
<dbReference type="Proteomes" id="UP000199233">
    <property type="component" value="Unassembled WGS sequence"/>
</dbReference>
<keyword evidence="1" id="KW-1133">Transmembrane helix</keyword>
<dbReference type="EMBL" id="FOFS01000003">
    <property type="protein sequence ID" value="SEQ05276.1"/>
    <property type="molecule type" value="Genomic_DNA"/>
</dbReference>
<dbReference type="RefSeq" id="WP_177188849.1">
    <property type="nucleotide sequence ID" value="NZ_FOFS01000003.1"/>
</dbReference>